<dbReference type="AlphaFoldDB" id="S7W697"/>
<organism evidence="2 3">
    <name type="scientific">Spraguea lophii (strain 42_110)</name>
    <name type="common">Microsporidian parasite</name>
    <dbReference type="NCBI Taxonomy" id="1358809"/>
    <lineage>
        <taxon>Eukaryota</taxon>
        <taxon>Fungi</taxon>
        <taxon>Fungi incertae sedis</taxon>
        <taxon>Microsporidia</taxon>
        <taxon>Spragueidae</taxon>
        <taxon>Spraguea</taxon>
    </lineage>
</organism>
<dbReference type="Gene3D" id="3.30.830.10">
    <property type="entry name" value="Metalloenzyme, LuxS/M16 peptidase-like"/>
    <property type="match status" value="1"/>
</dbReference>
<dbReference type="OrthoDB" id="2196263at2759"/>
<name>S7W697_SPRLO</name>
<reference evidence="3" key="1">
    <citation type="journal article" date="2013" name="PLoS Genet.">
        <title>The genome of Spraguea lophii and the basis of host-microsporidian interactions.</title>
        <authorList>
            <person name="Campbell S.E."/>
            <person name="Williams T.A."/>
            <person name="Yousuf A."/>
            <person name="Soanes D.M."/>
            <person name="Paszkiewicz K.H."/>
            <person name="Williams B.A.P."/>
        </authorList>
    </citation>
    <scope>NUCLEOTIDE SEQUENCE [LARGE SCALE GENOMIC DNA]</scope>
    <source>
        <strain evidence="3">42_110</strain>
    </source>
</reference>
<feature type="region of interest" description="Disordered" evidence="1">
    <location>
        <begin position="163"/>
        <end position="187"/>
    </location>
</feature>
<evidence type="ECO:0000313" key="2">
    <source>
        <dbReference type="EMBL" id="EPR78335.1"/>
    </source>
</evidence>
<accession>S7W697</accession>
<protein>
    <submittedName>
        <fullName evidence="2">Uncharacterized protein</fullName>
    </submittedName>
</protein>
<feature type="non-terminal residue" evidence="2">
    <location>
        <position position="1"/>
    </location>
</feature>
<proteinExistence type="predicted"/>
<dbReference type="Proteomes" id="UP000014978">
    <property type="component" value="Unassembled WGS sequence"/>
</dbReference>
<comment type="caution">
    <text evidence="2">The sequence shown here is derived from an EMBL/GenBank/DDBJ whole genome shotgun (WGS) entry which is preliminary data.</text>
</comment>
<dbReference type="VEuPathDB" id="MicrosporidiaDB:SLOPH_1196"/>
<dbReference type="InterPro" id="IPR011249">
    <property type="entry name" value="Metalloenz_LuxS/M16"/>
</dbReference>
<dbReference type="EMBL" id="ATCN01000860">
    <property type="protein sequence ID" value="EPR78335.1"/>
    <property type="molecule type" value="Genomic_DNA"/>
</dbReference>
<evidence type="ECO:0000256" key="1">
    <source>
        <dbReference type="SAM" id="MobiDB-lite"/>
    </source>
</evidence>
<dbReference type="GO" id="GO:0046872">
    <property type="term" value="F:metal ion binding"/>
    <property type="evidence" value="ECO:0007669"/>
    <property type="project" value="InterPro"/>
</dbReference>
<feature type="compositionally biased region" description="Basic and acidic residues" evidence="1">
    <location>
        <begin position="163"/>
        <end position="181"/>
    </location>
</feature>
<gene>
    <name evidence="2" type="ORF">SLOPH_1196</name>
</gene>
<dbReference type="InParanoid" id="S7W697"/>
<dbReference type="HOGENOM" id="CLU_978479_0_0_1"/>
<keyword evidence="3" id="KW-1185">Reference proteome</keyword>
<evidence type="ECO:0000313" key="3">
    <source>
        <dbReference type="Proteomes" id="UP000014978"/>
    </source>
</evidence>
<sequence>NTTNKHINSNYKILNKKVKVIELQSEDKKNNGCSIFLKVSKNNDKNINDRIKDISINHNKNNDNKSNKNIDGKSNITNIDSYLKNYLRLKFYLQLSEDIFYNQLRTNECYGYIVGCNNIMIDGNIFISFKVVGDRDVNDICNRIIKYIEELKYLFYYNDDKCDKDDSGSKCDRSEGDDKNDNTNNHTNITITTNLTTTNHTNKHINMKLFEDIKLSLINNYTEPLRNISEFNEFYWGLDSNNIFDVYYRERMVEILYNMNIYDILNIEEYIEEIAIVKVYKDMNI</sequence>
<dbReference type="SUPFAM" id="SSF63411">
    <property type="entry name" value="LuxS/MPP-like metallohydrolase"/>
    <property type="match status" value="1"/>
</dbReference>